<evidence type="ECO:0000313" key="2">
    <source>
        <dbReference type="EMBL" id="GAA5042218.1"/>
    </source>
</evidence>
<feature type="transmembrane region" description="Helical" evidence="1">
    <location>
        <begin position="63"/>
        <end position="84"/>
    </location>
</feature>
<feature type="transmembrane region" description="Helical" evidence="1">
    <location>
        <begin position="7"/>
        <end position="27"/>
    </location>
</feature>
<protein>
    <recommendedName>
        <fullName evidence="4">Integral membrane protein</fullName>
    </recommendedName>
</protein>
<evidence type="ECO:0000313" key="3">
    <source>
        <dbReference type="Proteomes" id="UP001500603"/>
    </source>
</evidence>
<sequence>MLRGLSGVAAGGAVALMLVVVGAAVIAGRRGFPGPGGEAVAWHVVASVIAVGAQIYSDRRRGVASLFGSAVVFVTAGVLLWSQWWG</sequence>
<dbReference type="EMBL" id="BAABJM010000001">
    <property type="protein sequence ID" value="GAA5042218.1"/>
    <property type="molecule type" value="Genomic_DNA"/>
</dbReference>
<reference evidence="3" key="1">
    <citation type="journal article" date="2019" name="Int. J. Syst. Evol. Microbiol.">
        <title>The Global Catalogue of Microorganisms (GCM) 10K type strain sequencing project: providing services to taxonomists for standard genome sequencing and annotation.</title>
        <authorList>
            <consortium name="The Broad Institute Genomics Platform"/>
            <consortium name="The Broad Institute Genome Sequencing Center for Infectious Disease"/>
            <person name="Wu L."/>
            <person name="Ma J."/>
        </authorList>
    </citation>
    <scope>NUCLEOTIDE SEQUENCE [LARGE SCALE GENOMIC DNA]</scope>
    <source>
        <strain evidence="3">JCM 18298</strain>
    </source>
</reference>
<keyword evidence="1" id="KW-0812">Transmembrane</keyword>
<comment type="caution">
    <text evidence="2">The sequence shown here is derived from an EMBL/GenBank/DDBJ whole genome shotgun (WGS) entry which is preliminary data.</text>
</comment>
<proteinExistence type="predicted"/>
<dbReference type="Proteomes" id="UP001500603">
    <property type="component" value="Unassembled WGS sequence"/>
</dbReference>
<keyword evidence="1" id="KW-0472">Membrane</keyword>
<organism evidence="2 3">
    <name type="scientific">Nocardia callitridis</name>
    <dbReference type="NCBI Taxonomy" id="648753"/>
    <lineage>
        <taxon>Bacteria</taxon>
        <taxon>Bacillati</taxon>
        <taxon>Actinomycetota</taxon>
        <taxon>Actinomycetes</taxon>
        <taxon>Mycobacteriales</taxon>
        <taxon>Nocardiaceae</taxon>
        <taxon>Nocardia</taxon>
    </lineage>
</organism>
<evidence type="ECO:0000256" key="1">
    <source>
        <dbReference type="SAM" id="Phobius"/>
    </source>
</evidence>
<keyword evidence="1" id="KW-1133">Transmembrane helix</keyword>
<evidence type="ECO:0008006" key="4">
    <source>
        <dbReference type="Google" id="ProtNLM"/>
    </source>
</evidence>
<feature type="transmembrane region" description="Helical" evidence="1">
    <location>
        <begin position="39"/>
        <end position="56"/>
    </location>
</feature>
<accession>A0ABP9JT15</accession>
<name>A0ABP9JT15_9NOCA</name>
<keyword evidence="3" id="KW-1185">Reference proteome</keyword>
<gene>
    <name evidence="2" type="ORF">GCM10023318_02150</name>
</gene>